<dbReference type="RefSeq" id="WP_090365112.1">
    <property type="nucleotide sequence ID" value="NZ_FNEM01000007.1"/>
</dbReference>
<feature type="transmembrane region" description="Helical" evidence="9">
    <location>
        <begin position="335"/>
        <end position="354"/>
    </location>
</feature>
<protein>
    <submittedName>
        <fullName evidence="10">Tyrosine-specific transport protein</fullName>
    </submittedName>
</protein>
<dbReference type="GO" id="GO:0003333">
    <property type="term" value="P:amino acid transmembrane transport"/>
    <property type="evidence" value="ECO:0007669"/>
    <property type="project" value="InterPro"/>
</dbReference>
<evidence type="ECO:0000313" key="11">
    <source>
        <dbReference type="Proteomes" id="UP000199527"/>
    </source>
</evidence>
<feature type="transmembrane region" description="Helical" evidence="9">
    <location>
        <begin position="75"/>
        <end position="100"/>
    </location>
</feature>
<dbReference type="GO" id="GO:0015173">
    <property type="term" value="F:aromatic amino acid transmembrane transporter activity"/>
    <property type="evidence" value="ECO:0007669"/>
    <property type="project" value="InterPro"/>
</dbReference>
<dbReference type="AlphaFoldDB" id="A0A1G8SVI2"/>
<keyword evidence="6" id="KW-0029">Amino-acid transport</keyword>
<feature type="transmembrane region" description="Helical" evidence="9">
    <location>
        <begin position="220"/>
        <end position="241"/>
    </location>
</feature>
<dbReference type="InterPro" id="IPR013059">
    <property type="entry name" value="Trp_tyr_transpt"/>
</dbReference>
<name>A0A1G8SVI2_9GAMM</name>
<dbReference type="GO" id="GO:0005886">
    <property type="term" value="C:plasma membrane"/>
    <property type="evidence" value="ECO:0007669"/>
    <property type="project" value="UniProtKB-SubCell"/>
</dbReference>
<dbReference type="OrthoDB" id="18749at2"/>
<reference evidence="11" key="1">
    <citation type="submission" date="2016-10" db="EMBL/GenBank/DDBJ databases">
        <authorList>
            <person name="Varghese N."/>
            <person name="Submissions S."/>
        </authorList>
    </citation>
    <scope>NUCLEOTIDE SEQUENCE [LARGE SCALE GENOMIC DNA]</scope>
    <source>
        <strain evidence="11">DSM 23317</strain>
    </source>
</reference>
<dbReference type="Gene3D" id="1.20.1740.10">
    <property type="entry name" value="Amino acid/polyamine transporter I"/>
    <property type="match status" value="1"/>
</dbReference>
<accession>A0A1G8SVI2</accession>
<keyword evidence="5 9" id="KW-0812">Transmembrane</keyword>
<evidence type="ECO:0000313" key="10">
    <source>
        <dbReference type="EMBL" id="SDJ33236.1"/>
    </source>
</evidence>
<comment type="subcellular location">
    <subcellularLocation>
        <location evidence="1">Cell inner membrane</location>
        <topology evidence="1">Multi-pass membrane protein</topology>
    </subcellularLocation>
</comment>
<keyword evidence="7 9" id="KW-1133">Transmembrane helix</keyword>
<evidence type="ECO:0000256" key="3">
    <source>
        <dbReference type="ARBA" id="ARBA00022475"/>
    </source>
</evidence>
<feature type="transmembrane region" description="Helical" evidence="9">
    <location>
        <begin position="375"/>
        <end position="391"/>
    </location>
</feature>
<evidence type="ECO:0000256" key="5">
    <source>
        <dbReference type="ARBA" id="ARBA00022692"/>
    </source>
</evidence>
<organism evidence="10 11">
    <name type="scientific">Ferrimonas sediminum</name>
    <dbReference type="NCBI Taxonomy" id="718193"/>
    <lineage>
        <taxon>Bacteria</taxon>
        <taxon>Pseudomonadati</taxon>
        <taxon>Pseudomonadota</taxon>
        <taxon>Gammaproteobacteria</taxon>
        <taxon>Alteromonadales</taxon>
        <taxon>Ferrimonadaceae</taxon>
        <taxon>Ferrimonas</taxon>
    </lineage>
</organism>
<feature type="transmembrane region" description="Helical" evidence="9">
    <location>
        <begin position="186"/>
        <end position="208"/>
    </location>
</feature>
<evidence type="ECO:0000256" key="8">
    <source>
        <dbReference type="ARBA" id="ARBA00023136"/>
    </source>
</evidence>
<feature type="transmembrane region" description="Helical" evidence="9">
    <location>
        <begin position="120"/>
        <end position="142"/>
    </location>
</feature>
<evidence type="ECO:0000256" key="6">
    <source>
        <dbReference type="ARBA" id="ARBA00022970"/>
    </source>
</evidence>
<dbReference type="EMBL" id="FNEM01000007">
    <property type="protein sequence ID" value="SDJ33236.1"/>
    <property type="molecule type" value="Genomic_DNA"/>
</dbReference>
<feature type="transmembrane region" description="Helical" evidence="9">
    <location>
        <begin position="312"/>
        <end position="329"/>
    </location>
</feature>
<feature type="transmembrane region" description="Helical" evidence="9">
    <location>
        <begin position="33"/>
        <end position="54"/>
    </location>
</feature>
<keyword evidence="3" id="KW-1003">Cell membrane</keyword>
<dbReference type="PANTHER" id="PTHR46997">
    <property type="entry name" value="LOW AFFINITY TRYPTOPHAN PERMEASE-RELATED"/>
    <property type="match status" value="1"/>
</dbReference>
<evidence type="ECO:0000256" key="9">
    <source>
        <dbReference type="SAM" id="Phobius"/>
    </source>
</evidence>
<sequence length="392" mass="40927">MKSKLLGATLIVAGTSIGAGMLALPIAVSHIGFWPAMVLMILIWGLSGYTALLLTEANLRVGSGLNFHGMAGKALGPWGQVICSASFLALLYALTAAYLTGGASLVMLKAQSLLSLPLDSTPATLIFACTLGLVAAFGVKYVDLLTRGLFSLKMVALVILVAMLLPQSEPANLALNLETTLGNSHYLIAALPLIFTSFGFHVCIPPLVKYLDGDVGQLRKAFLLGSALPLLCYSLWLLSVFGPMGVSQLQTLAEGDSLANLVTAMTQITGSSRVGTLVTLFADLALVTSFIGVTLSLFEYLAELRGRRNGKISTWLITFVPPLTLALAMPEGFIAVLGFAAIPLAVLIVFLPVAMAIKLRQPGQGGYQVSGGKPALALVTVLGTVIVAAQLA</sequence>
<keyword evidence="8 9" id="KW-0472">Membrane</keyword>
<dbReference type="PANTHER" id="PTHR46997:SF2">
    <property type="entry name" value="TYROSINE-SPECIFIC TRANSPORT SYSTEM"/>
    <property type="match status" value="1"/>
</dbReference>
<dbReference type="PRINTS" id="PR00166">
    <property type="entry name" value="AROAAPRMEASE"/>
</dbReference>
<evidence type="ECO:0000256" key="1">
    <source>
        <dbReference type="ARBA" id="ARBA00004429"/>
    </source>
</evidence>
<evidence type="ECO:0000256" key="4">
    <source>
        <dbReference type="ARBA" id="ARBA00022519"/>
    </source>
</evidence>
<gene>
    <name evidence="10" type="ORF">SAMN04488540_10725</name>
</gene>
<keyword evidence="2" id="KW-0813">Transport</keyword>
<proteinExistence type="predicted"/>
<keyword evidence="11" id="KW-1185">Reference proteome</keyword>
<keyword evidence="4" id="KW-0997">Cell inner membrane</keyword>
<dbReference type="InterPro" id="IPR018227">
    <property type="entry name" value="Amino_acid_transport_2"/>
</dbReference>
<feature type="transmembrane region" description="Helical" evidence="9">
    <location>
        <begin position="149"/>
        <end position="166"/>
    </location>
</feature>
<dbReference type="Proteomes" id="UP000199527">
    <property type="component" value="Unassembled WGS sequence"/>
</dbReference>
<dbReference type="Pfam" id="PF03222">
    <property type="entry name" value="Trp_Tyr_perm"/>
    <property type="match status" value="1"/>
</dbReference>
<evidence type="ECO:0000256" key="2">
    <source>
        <dbReference type="ARBA" id="ARBA00022448"/>
    </source>
</evidence>
<feature type="transmembrane region" description="Helical" evidence="9">
    <location>
        <begin position="280"/>
        <end position="300"/>
    </location>
</feature>
<evidence type="ECO:0000256" key="7">
    <source>
        <dbReference type="ARBA" id="ARBA00022989"/>
    </source>
</evidence>